<evidence type="ECO:0000256" key="1">
    <source>
        <dbReference type="PROSITE-ProRule" id="PRU00047"/>
    </source>
</evidence>
<dbReference type="EMBL" id="OIVN01002799">
    <property type="protein sequence ID" value="SPD06534.1"/>
    <property type="molecule type" value="Genomic_DNA"/>
</dbReference>
<organism evidence="5">
    <name type="scientific">Fagus sylvatica</name>
    <name type="common">Beechnut</name>
    <dbReference type="NCBI Taxonomy" id="28930"/>
    <lineage>
        <taxon>Eukaryota</taxon>
        <taxon>Viridiplantae</taxon>
        <taxon>Streptophyta</taxon>
        <taxon>Embryophyta</taxon>
        <taxon>Tracheophyta</taxon>
        <taxon>Spermatophyta</taxon>
        <taxon>Magnoliopsida</taxon>
        <taxon>eudicotyledons</taxon>
        <taxon>Gunneridae</taxon>
        <taxon>Pentapetalae</taxon>
        <taxon>rosids</taxon>
        <taxon>fabids</taxon>
        <taxon>Fagales</taxon>
        <taxon>Fagaceae</taxon>
        <taxon>Fagus</taxon>
    </lineage>
</organism>
<dbReference type="PROSITE" id="PS50158">
    <property type="entry name" value="ZF_CCHC"/>
    <property type="match status" value="1"/>
</dbReference>
<feature type="domain" description="Reverse transcriptase" evidence="4">
    <location>
        <begin position="1049"/>
        <end position="1330"/>
    </location>
</feature>
<evidence type="ECO:0000259" key="3">
    <source>
        <dbReference type="PROSITE" id="PS50158"/>
    </source>
</evidence>
<evidence type="ECO:0008006" key="6">
    <source>
        <dbReference type="Google" id="ProtNLM"/>
    </source>
</evidence>
<dbReference type="Pfam" id="PF00078">
    <property type="entry name" value="RVT_1"/>
    <property type="match status" value="1"/>
</dbReference>
<accession>A0A2N9H4Q8</accession>
<sequence>MNNHTTTNPLQTQPATRNEIIPTNNIITNRPISLKPDPTTTENLTKHTLIGKLISAKDVNYNKVIAIIQKAWKDTHGLSIASLGHNTFLFKFTTEKDLQHTISSGPWNIDGKHLILKQWTPGTLPQDLDFSTTTFWIQVHNLPIDYMTVDNANLISAHLGTLQKIDLAENGTITLGKYLRMKIEVEAYAPLKCGFLMDLSPHPDVWFDFKYERLSDFCFHCGRLGHPKSECHFDPPSEQALKWDVGPKGYSPWLQADPVEQKSARLTTIIAGPTPSSQDYEYRARKSQPQSTQTPHQSDSFSTPPQIPSSTHKTVIPTTDSLGVNIGNPLTPHISSSSFKPMCSLTPIFTENFSPPQYSPTPTTETNPTTAATDGRGEIISTIAATDGLGVNTAHPKKSAPHVPLALGNLTKPPDTSHISNPPTNQPTFITHQTNIPLPTSVRSHLQNDLSTQTEQPPHQALTSHPISNTDPNSCLSEAFILFKVGTSLSNKPSGPSCGPNPICRPFSPWANLNLSGPSTCPFELLENDPPSPTINDMATTQSQSSLSNLMMMAQKRKHEPTPTEKTKKIKLSPLSCVTTSLPPKHFRPTVTKRKPKLKDLARNQPPRIDSHPSPMITDTPINPNVMTEEAVDSAGGLCFGWKPGVDIEPTSQNHNLINLLVFSDPPNLPWMLSAIYGPPYKKKKKIFWESMHQIATSFSGPWLCIGDFNEVLLQVDKKGGRSVTSSSSNGFNSLVSQQGLVDLGFIGNPYTWTNKRHNFANIKERLDRAFSNTEWRTTFPKASVYHFPATTSDHNPIILNIIGTDSTLPKPFRFEAIWTRDGSSTQVIKNAWDCLVYGSPLYKFVKKLKASKKDLIWWNKHCFGQLQTRNRTLSDAINTIQQLAPTETNLKKEKTLSWEFNENLRREELLWKQKSRVQWLTSPCLNTKFFHVSTIIRRRKNAIDFLKNDNNEWLSDRNDIGSCFVQFFQDLFTSSNPQFPDNLDNLISPVITDEDNLLLCAIPTVDEIKQTLFSLGSDKSPGPDGMSALFYKHYWKVINQDLIEAVTSFFTRGHILTEINHTFITLIPKSDKAAKVNQFRPISLCNTIYKIISKILAARLKPLLHKVISPWQSAFVPGRVIQDNSIIAHEVLHSMKKKRGIGGLMALKIDTEKAFDTLEWSFLLKVLRLHGFGSTWINWVSQCISTPSFSILINGSPFGYFKSSRGLRQGDPLSPFLFIIGADILSRLLQRAENLGTLQGIKISPRCPQISHLQFADDLLIFSKSNTTNATTILDCLVSYQSWSGQKINYSKSAIIFSKNTIGRISTNICQFLSLKKTSPTTKHLGLPLELNRAKSSSFQDLVEKIQNRVAGWKTKLLSQAARTTLISNVAASIPTYTMSSLLLPKSICKKIDSTLRGFWWGSSSGKTHMCLKSWKTICQPKSYGGLGLRRSLDTNYALISKLGWSLAVNEDKTWVSLPLLSKGLCTKIGNGHHTTIWDTPWIPTLDNYIPPPPTHLQPSIHRVADLISPTTFQWDRGKIFALFDPSTANKILNIHLSPTCQIDKLCWVPNNNGIHSVKSAYLTDQKERFTSTGPLSKSEWNILWKSKISPRHKNLLWKLAWDILPTKTTLAARIPSIDTTCQLCSAEEESALHIFTKCPITQSIWLTSPWPIYLNRLPFTSISDWVKFILNPGTHLNLQLSEAQSFTLLACVICDQVWFHRNKMLKSGLSTPPSNSPLPISPPSPTPILAHAIQKTFHFHHQAWDYSTQQTTIPTHKPWSPPPPGWHKINFDAAVRPNNVYLAAICRNHMGTITHAWIKVEVHGDSLWAEAKASLFAVSCALDAGLDSIIF</sequence>
<dbReference type="InterPro" id="IPR026960">
    <property type="entry name" value="RVT-Znf"/>
</dbReference>
<dbReference type="PROSITE" id="PS50878">
    <property type="entry name" value="RT_POL"/>
    <property type="match status" value="1"/>
</dbReference>
<feature type="domain" description="CCHC-type" evidence="3">
    <location>
        <begin position="218"/>
        <end position="231"/>
    </location>
</feature>
<reference evidence="5" key="1">
    <citation type="submission" date="2018-02" db="EMBL/GenBank/DDBJ databases">
        <authorList>
            <person name="Cohen D.B."/>
            <person name="Kent A.D."/>
        </authorList>
    </citation>
    <scope>NUCLEOTIDE SEQUENCE</scope>
</reference>
<keyword evidence="1" id="KW-0863">Zinc-finger</keyword>
<dbReference type="Pfam" id="PF14111">
    <property type="entry name" value="DUF4283"/>
    <property type="match status" value="1"/>
</dbReference>
<dbReference type="InterPro" id="IPR001878">
    <property type="entry name" value="Znf_CCHC"/>
</dbReference>
<feature type="compositionally biased region" description="Polar residues" evidence="2">
    <location>
        <begin position="301"/>
        <end position="312"/>
    </location>
</feature>
<dbReference type="Pfam" id="PF13966">
    <property type="entry name" value="zf-RVT"/>
    <property type="match status" value="1"/>
</dbReference>
<gene>
    <name evidence="5" type="ORF">FSB_LOCUS34416</name>
</gene>
<dbReference type="SUPFAM" id="SSF56672">
    <property type="entry name" value="DNA/RNA polymerases"/>
    <property type="match status" value="1"/>
</dbReference>
<keyword evidence="1" id="KW-0479">Metal-binding</keyword>
<evidence type="ECO:0000256" key="2">
    <source>
        <dbReference type="SAM" id="MobiDB-lite"/>
    </source>
</evidence>
<dbReference type="Pfam" id="PF14392">
    <property type="entry name" value="zf-CCHC_4"/>
    <property type="match status" value="1"/>
</dbReference>
<feature type="region of interest" description="Disordered" evidence="2">
    <location>
        <begin position="603"/>
        <end position="622"/>
    </location>
</feature>
<dbReference type="Gene3D" id="3.60.10.10">
    <property type="entry name" value="Endonuclease/exonuclease/phosphatase"/>
    <property type="match status" value="1"/>
</dbReference>
<evidence type="ECO:0000313" key="5">
    <source>
        <dbReference type="EMBL" id="SPD06534.1"/>
    </source>
</evidence>
<feature type="region of interest" description="Disordered" evidence="2">
    <location>
        <begin position="270"/>
        <end position="312"/>
    </location>
</feature>
<dbReference type="InterPro" id="IPR025558">
    <property type="entry name" value="DUF4283"/>
</dbReference>
<dbReference type="InterPro" id="IPR025836">
    <property type="entry name" value="Zn_knuckle_CX2CX4HX4C"/>
</dbReference>
<dbReference type="CDD" id="cd01650">
    <property type="entry name" value="RT_nLTR_like"/>
    <property type="match status" value="1"/>
</dbReference>
<dbReference type="PANTHER" id="PTHR33116">
    <property type="entry name" value="REVERSE TRANSCRIPTASE ZINC-BINDING DOMAIN-CONTAINING PROTEIN-RELATED-RELATED"/>
    <property type="match status" value="1"/>
</dbReference>
<dbReference type="InterPro" id="IPR000477">
    <property type="entry name" value="RT_dom"/>
</dbReference>
<name>A0A2N9H4Q8_FAGSY</name>
<evidence type="ECO:0000259" key="4">
    <source>
        <dbReference type="PROSITE" id="PS50878"/>
    </source>
</evidence>
<dbReference type="InterPro" id="IPR043502">
    <property type="entry name" value="DNA/RNA_pol_sf"/>
</dbReference>
<dbReference type="GO" id="GO:0003676">
    <property type="term" value="F:nucleic acid binding"/>
    <property type="evidence" value="ECO:0007669"/>
    <property type="project" value="InterPro"/>
</dbReference>
<keyword evidence="1" id="KW-0862">Zinc</keyword>
<feature type="region of interest" description="Disordered" evidence="2">
    <location>
        <begin position="446"/>
        <end position="470"/>
    </location>
</feature>
<dbReference type="PANTHER" id="PTHR33116:SF86">
    <property type="entry name" value="REVERSE TRANSCRIPTASE DOMAIN-CONTAINING PROTEIN"/>
    <property type="match status" value="1"/>
</dbReference>
<dbReference type="InterPro" id="IPR036691">
    <property type="entry name" value="Endo/exonu/phosph_ase_sf"/>
</dbReference>
<dbReference type="SUPFAM" id="SSF56219">
    <property type="entry name" value="DNase I-like"/>
    <property type="match status" value="1"/>
</dbReference>
<proteinExistence type="predicted"/>
<feature type="compositionally biased region" description="Low complexity" evidence="2">
    <location>
        <begin position="287"/>
        <end position="300"/>
    </location>
</feature>
<dbReference type="GO" id="GO:0008270">
    <property type="term" value="F:zinc ion binding"/>
    <property type="evidence" value="ECO:0007669"/>
    <property type="project" value="UniProtKB-KW"/>
</dbReference>
<protein>
    <recommendedName>
        <fullName evidence="6">Reverse transcriptase domain-containing protein</fullName>
    </recommendedName>
</protein>